<proteinExistence type="predicted"/>
<feature type="compositionally biased region" description="Polar residues" evidence="1">
    <location>
        <begin position="291"/>
        <end position="312"/>
    </location>
</feature>
<evidence type="ECO:0000313" key="3">
    <source>
        <dbReference type="Proteomes" id="UP001221142"/>
    </source>
</evidence>
<evidence type="ECO:0000256" key="1">
    <source>
        <dbReference type="SAM" id="MobiDB-lite"/>
    </source>
</evidence>
<feature type="region of interest" description="Disordered" evidence="1">
    <location>
        <begin position="286"/>
        <end position="312"/>
    </location>
</feature>
<comment type="caution">
    <text evidence="2">The sequence shown here is derived from an EMBL/GenBank/DDBJ whole genome shotgun (WGS) entry which is preliminary data.</text>
</comment>
<reference evidence="2" key="1">
    <citation type="submission" date="2023-03" db="EMBL/GenBank/DDBJ databases">
        <title>Massive genome expansion in bonnet fungi (Mycena s.s.) driven by repeated elements and novel gene families across ecological guilds.</title>
        <authorList>
            <consortium name="Lawrence Berkeley National Laboratory"/>
            <person name="Harder C.B."/>
            <person name="Miyauchi S."/>
            <person name="Viragh M."/>
            <person name="Kuo A."/>
            <person name="Thoen E."/>
            <person name="Andreopoulos B."/>
            <person name="Lu D."/>
            <person name="Skrede I."/>
            <person name="Drula E."/>
            <person name="Henrissat B."/>
            <person name="Morin E."/>
            <person name="Kohler A."/>
            <person name="Barry K."/>
            <person name="LaButti K."/>
            <person name="Morin E."/>
            <person name="Salamov A."/>
            <person name="Lipzen A."/>
            <person name="Mereny Z."/>
            <person name="Hegedus B."/>
            <person name="Baldrian P."/>
            <person name="Stursova M."/>
            <person name="Weitz H."/>
            <person name="Taylor A."/>
            <person name="Grigoriev I.V."/>
            <person name="Nagy L.G."/>
            <person name="Martin F."/>
            <person name="Kauserud H."/>
        </authorList>
    </citation>
    <scope>NUCLEOTIDE SEQUENCE</scope>
    <source>
        <strain evidence="2">9284</strain>
    </source>
</reference>
<organism evidence="2 3">
    <name type="scientific">Roridomyces roridus</name>
    <dbReference type="NCBI Taxonomy" id="1738132"/>
    <lineage>
        <taxon>Eukaryota</taxon>
        <taxon>Fungi</taxon>
        <taxon>Dikarya</taxon>
        <taxon>Basidiomycota</taxon>
        <taxon>Agaricomycotina</taxon>
        <taxon>Agaricomycetes</taxon>
        <taxon>Agaricomycetidae</taxon>
        <taxon>Agaricales</taxon>
        <taxon>Marasmiineae</taxon>
        <taxon>Mycenaceae</taxon>
        <taxon>Roridomyces</taxon>
    </lineage>
</organism>
<protein>
    <submittedName>
        <fullName evidence="2">Uncharacterized protein</fullName>
    </submittedName>
</protein>
<name>A0AAD7B9D2_9AGAR</name>
<dbReference type="EMBL" id="JARKIF010000027">
    <property type="protein sequence ID" value="KAJ7614120.1"/>
    <property type="molecule type" value="Genomic_DNA"/>
</dbReference>
<sequence length="312" mass="33783">MATRLPAPSTKETRTTGAIELNPLHRRYLKLVGWTAKFLIHPLLIPICGSGTCSPTPPHSPSTGTWIIVPGGRGVGGGGGGSVYRLRPLRLQAPPHRQSRATVIPVTRDKRAQCAAGLRALGAEAEAQWALVLRDDEVTWSGDSLSGARRVGRASGGRGRWHARERVGIHTGGDTRIHEAQRPRYKGGDTWRVDEGYSSGSLVPIPGEHAATKRRIKPAETAQMSLAISRPPGRRSIQPPCVRPPRLSEKIVPQGEWFQLDVVTEKVDEPGRWGWGVGHGLRRRVGEPHSSDASASTGASLQKAWTRTATGW</sequence>
<gene>
    <name evidence="2" type="ORF">FB45DRAFT_874264</name>
</gene>
<evidence type="ECO:0000313" key="2">
    <source>
        <dbReference type="EMBL" id="KAJ7614120.1"/>
    </source>
</evidence>
<keyword evidence="3" id="KW-1185">Reference proteome</keyword>
<dbReference type="AlphaFoldDB" id="A0AAD7B9D2"/>
<dbReference type="Proteomes" id="UP001221142">
    <property type="component" value="Unassembled WGS sequence"/>
</dbReference>
<accession>A0AAD7B9D2</accession>